<dbReference type="InterPro" id="IPR001356">
    <property type="entry name" value="HD"/>
</dbReference>
<feature type="domain" description="Homeobox" evidence="7">
    <location>
        <begin position="133"/>
        <end position="175"/>
    </location>
</feature>
<feature type="compositionally biased region" description="Polar residues" evidence="6">
    <location>
        <begin position="375"/>
        <end position="398"/>
    </location>
</feature>
<comment type="similarity">
    <text evidence="1">Belongs to the TALE/M-ATYP homeobox family.</text>
</comment>
<gene>
    <name evidence="8" type="ORF">CPB84DRAFT_514706</name>
</gene>
<dbReference type="InterPro" id="IPR024333">
    <property type="entry name" value="Mating-type_A-alpha/beta_1_N"/>
</dbReference>
<dbReference type="InterPro" id="IPR009057">
    <property type="entry name" value="Homeodomain-like_sf"/>
</dbReference>
<dbReference type="Proteomes" id="UP000724874">
    <property type="component" value="Unassembled WGS sequence"/>
</dbReference>
<evidence type="ECO:0000256" key="5">
    <source>
        <dbReference type="PROSITE-ProRule" id="PRU00108"/>
    </source>
</evidence>
<dbReference type="EMBL" id="JADNYJ010000002">
    <property type="protein sequence ID" value="KAF8913108.1"/>
    <property type="molecule type" value="Genomic_DNA"/>
</dbReference>
<keyword evidence="9" id="KW-1185">Reference proteome</keyword>
<dbReference type="Pfam" id="PF05920">
    <property type="entry name" value="Homeobox_KN"/>
    <property type="match status" value="1"/>
</dbReference>
<evidence type="ECO:0000256" key="3">
    <source>
        <dbReference type="ARBA" id="ARBA00023155"/>
    </source>
</evidence>
<dbReference type="Pfam" id="PF12737">
    <property type="entry name" value="Mating_C"/>
    <property type="match status" value="1"/>
</dbReference>
<keyword evidence="2 5" id="KW-0238">DNA-binding</keyword>
<comment type="subcellular location">
    <subcellularLocation>
        <location evidence="5">Nucleus</location>
    </subcellularLocation>
</comment>
<feature type="compositionally biased region" description="Basic and acidic residues" evidence="6">
    <location>
        <begin position="342"/>
        <end position="354"/>
    </location>
</feature>
<dbReference type="GO" id="GO:0003677">
    <property type="term" value="F:DNA binding"/>
    <property type="evidence" value="ECO:0007669"/>
    <property type="project" value="UniProtKB-UniRule"/>
</dbReference>
<dbReference type="SUPFAM" id="SSF46689">
    <property type="entry name" value="Homeodomain-like"/>
    <property type="match status" value="1"/>
</dbReference>
<evidence type="ECO:0000313" key="8">
    <source>
        <dbReference type="EMBL" id="KAF8913108.1"/>
    </source>
</evidence>
<evidence type="ECO:0000313" key="9">
    <source>
        <dbReference type="Proteomes" id="UP000724874"/>
    </source>
</evidence>
<evidence type="ECO:0000256" key="2">
    <source>
        <dbReference type="ARBA" id="ARBA00023125"/>
    </source>
</evidence>
<name>A0A9P5TVC2_GYMJU</name>
<feature type="DNA-binding region" description="Homeobox" evidence="5">
    <location>
        <begin position="135"/>
        <end position="176"/>
    </location>
</feature>
<reference evidence="8" key="1">
    <citation type="submission" date="2020-11" db="EMBL/GenBank/DDBJ databases">
        <authorList>
            <consortium name="DOE Joint Genome Institute"/>
            <person name="Ahrendt S."/>
            <person name="Riley R."/>
            <person name="Andreopoulos W."/>
            <person name="LaButti K."/>
            <person name="Pangilinan J."/>
            <person name="Ruiz-duenas F.J."/>
            <person name="Barrasa J.M."/>
            <person name="Sanchez-Garcia M."/>
            <person name="Camarero S."/>
            <person name="Miyauchi S."/>
            <person name="Serrano A."/>
            <person name="Linde D."/>
            <person name="Babiker R."/>
            <person name="Drula E."/>
            <person name="Ayuso-Fernandez I."/>
            <person name="Pacheco R."/>
            <person name="Padilla G."/>
            <person name="Ferreira P."/>
            <person name="Barriuso J."/>
            <person name="Kellner H."/>
            <person name="Castanera R."/>
            <person name="Alfaro M."/>
            <person name="Ramirez L."/>
            <person name="Pisabarro A.G."/>
            <person name="Kuo A."/>
            <person name="Tritt A."/>
            <person name="Lipzen A."/>
            <person name="He G."/>
            <person name="Yan M."/>
            <person name="Ng V."/>
            <person name="Cullen D."/>
            <person name="Martin F."/>
            <person name="Rosso M.-N."/>
            <person name="Henrissat B."/>
            <person name="Hibbett D."/>
            <person name="Martinez A.T."/>
            <person name="Grigoriev I.V."/>
        </authorList>
    </citation>
    <scope>NUCLEOTIDE SEQUENCE</scope>
    <source>
        <strain evidence="8">AH 44721</strain>
    </source>
</reference>
<feature type="region of interest" description="Disordered" evidence="6">
    <location>
        <begin position="262"/>
        <end position="455"/>
    </location>
</feature>
<dbReference type="GO" id="GO:0006355">
    <property type="term" value="P:regulation of DNA-templated transcription"/>
    <property type="evidence" value="ECO:0007669"/>
    <property type="project" value="InterPro"/>
</dbReference>
<evidence type="ECO:0000259" key="7">
    <source>
        <dbReference type="PROSITE" id="PS50071"/>
    </source>
</evidence>
<dbReference type="PROSITE" id="PS50071">
    <property type="entry name" value="HOMEOBOX_2"/>
    <property type="match status" value="1"/>
</dbReference>
<dbReference type="SMART" id="SM00389">
    <property type="entry name" value="HOX"/>
    <property type="match status" value="1"/>
</dbReference>
<dbReference type="Pfam" id="PF12731">
    <property type="entry name" value="Mating_N"/>
    <property type="match status" value="1"/>
</dbReference>
<dbReference type="Gene3D" id="1.10.10.60">
    <property type="entry name" value="Homeodomain-like"/>
    <property type="match status" value="1"/>
</dbReference>
<feature type="compositionally biased region" description="Polar residues" evidence="6">
    <location>
        <begin position="277"/>
        <end position="297"/>
    </location>
</feature>
<evidence type="ECO:0000256" key="4">
    <source>
        <dbReference type="ARBA" id="ARBA00023242"/>
    </source>
</evidence>
<sequence length="680" mass="76150">MDFHLDKKIREKMQRYMDTFIHSLQGDNNARRSFASTLSAFQGTVRTHRDKLQTETLIAVQGFATIIDTVASGVLELEMESEKLRRDTMADISRILNEKMGKLTIGDEPYHVSSKNVSNSHSPSYIRPSYDWFLSNLHNPYPSKEVKKDLARRYKCSVKDIDAWFIDARKRIGWNTLRRQKFSNKQEHIIAAASRFFKPSAVTFTDDPSATLESEGDFNDAYHAEFTALEDAARSLYSGRFVDLSHLNRPLKMVPSIPLSKSAVKGDERRNRPFFSQPANSGTELDTETLSPLSSIDTIPILSYPTPEPSPGRFAVESPPFTSVPLSLPNELLTQSRKRRRTSVEPSREGEHGVGDPLIRPRKRFRLDARESPHTTETVFSILSSPAPTINLSESLSEGDTAPAEPPSSAPTAPANFSSKRKRRLSEGDSRRPAKRPHHALAVPRLQAVSDPFPNPRPFTDDSINEWFFSNFSAERQLTIAIPSPASLDVHDLPVGIPLEVQCDLSAHQIAVPLPKLSFLGHDKVSPEVLCSSIPDEVSKSSTPENLLTSNSLPDFNEVQAVEVASADELFLSLDFGLPFTVEGTNSRDMPFNPPVDQMRNFDPLLQLPPLDFDWVQFPLAGSVNTAEFPTSFMTENPSIFDFDSIIHKGTAIPEDQDVKRLRLQFLREELQLLESEIGP</sequence>
<dbReference type="OrthoDB" id="250329at2759"/>
<keyword evidence="4 5" id="KW-0539">Nucleus</keyword>
<dbReference type="GO" id="GO:0005634">
    <property type="term" value="C:nucleus"/>
    <property type="evidence" value="ECO:0007669"/>
    <property type="project" value="UniProtKB-SubCell"/>
</dbReference>
<proteinExistence type="inferred from homology"/>
<dbReference type="InterPro" id="IPR008422">
    <property type="entry name" value="KN_HD"/>
</dbReference>
<evidence type="ECO:0000256" key="1">
    <source>
        <dbReference type="ARBA" id="ARBA00005800"/>
    </source>
</evidence>
<comment type="caution">
    <text evidence="8">The sequence shown here is derived from an EMBL/GenBank/DDBJ whole genome shotgun (WGS) entry which is preliminary data.</text>
</comment>
<protein>
    <submittedName>
        <fullName evidence="8">C-terminal domain of homeodomain 1-domain-containing protein</fullName>
    </submittedName>
</protein>
<dbReference type="AlphaFoldDB" id="A0A9P5TVC2"/>
<organism evidence="8 9">
    <name type="scientific">Gymnopilus junonius</name>
    <name type="common">Spectacular rustgill mushroom</name>
    <name type="synonym">Gymnopilus spectabilis subsp. junonius</name>
    <dbReference type="NCBI Taxonomy" id="109634"/>
    <lineage>
        <taxon>Eukaryota</taxon>
        <taxon>Fungi</taxon>
        <taxon>Dikarya</taxon>
        <taxon>Basidiomycota</taxon>
        <taxon>Agaricomycotina</taxon>
        <taxon>Agaricomycetes</taxon>
        <taxon>Agaricomycetidae</taxon>
        <taxon>Agaricales</taxon>
        <taxon>Agaricineae</taxon>
        <taxon>Hymenogastraceae</taxon>
        <taxon>Gymnopilus</taxon>
    </lineage>
</organism>
<dbReference type="CDD" id="cd00086">
    <property type="entry name" value="homeodomain"/>
    <property type="match status" value="1"/>
</dbReference>
<dbReference type="InterPro" id="IPR024441">
    <property type="entry name" value="Homeodomain1_C"/>
</dbReference>
<keyword evidence="3 5" id="KW-0371">Homeobox</keyword>
<evidence type="ECO:0000256" key="6">
    <source>
        <dbReference type="SAM" id="MobiDB-lite"/>
    </source>
</evidence>
<accession>A0A9P5TVC2</accession>